<dbReference type="Proteomes" id="UP000823399">
    <property type="component" value="Unassembled WGS sequence"/>
</dbReference>
<evidence type="ECO:0000313" key="2">
    <source>
        <dbReference type="Proteomes" id="UP000823399"/>
    </source>
</evidence>
<dbReference type="RefSeq" id="XP_041287475.1">
    <property type="nucleotide sequence ID" value="XM_041444286.1"/>
</dbReference>
<sequence>MKFGKMGPYRYRATYTDQLAFSTTQASDERIFSTGTSVKIDHGHKATLTKDKDHFSPSQTGTSGVVQVFNNTGTVQDLAFGFIDNGELMPTPTLYFPNVEKDNSCTAKFTPVLRAYITSDYQEAEIFLGRCNTLWSQDLTALTENTTWSVDNKLEGPQTFETKQEVAIAFDKIEDPEPTGRDIMQGIHNLGRRLDLLVTNERVDALDARVGMVEEIFGRRLTALEQHLNASDVVEDDLAAHRPSTNTTAYAPLHHPNAHLPLRLAHNAGGDEDPGISTIGRQWIHAWDPSAIMGTQGHVGMSAYAAHIADTPDTSLLPTS</sequence>
<keyword evidence="2" id="KW-1185">Reference proteome</keyword>
<evidence type="ECO:0000313" key="1">
    <source>
        <dbReference type="EMBL" id="KAG2094240.1"/>
    </source>
</evidence>
<dbReference type="AlphaFoldDB" id="A0A9P7EXL0"/>
<dbReference type="EMBL" id="JABBWM010000080">
    <property type="protein sequence ID" value="KAG2094240.1"/>
    <property type="molecule type" value="Genomic_DNA"/>
</dbReference>
<dbReference type="GeneID" id="64706545"/>
<name>A0A9P7EXL0_9AGAM</name>
<comment type="caution">
    <text evidence="1">The sequence shown here is derived from an EMBL/GenBank/DDBJ whole genome shotgun (WGS) entry which is preliminary data.</text>
</comment>
<organism evidence="1 2">
    <name type="scientific">Suillus discolor</name>
    <dbReference type="NCBI Taxonomy" id="1912936"/>
    <lineage>
        <taxon>Eukaryota</taxon>
        <taxon>Fungi</taxon>
        <taxon>Dikarya</taxon>
        <taxon>Basidiomycota</taxon>
        <taxon>Agaricomycotina</taxon>
        <taxon>Agaricomycetes</taxon>
        <taxon>Agaricomycetidae</taxon>
        <taxon>Boletales</taxon>
        <taxon>Suillineae</taxon>
        <taxon>Suillaceae</taxon>
        <taxon>Suillus</taxon>
    </lineage>
</organism>
<proteinExistence type="predicted"/>
<reference evidence="1" key="1">
    <citation type="journal article" date="2020" name="New Phytol.">
        <title>Comparative genomics reveals dynamic genome evolution in host specialist ectomycorrhizal fungi.</title>
        <authorList>
            <person name="Lofgren L.A."/>
            <person name="Nguyen N.H."/>
            <person name="Vilgalys R."/>
            <person name="Ruytinx J."/>
            <person name="Liao H.L."/>
            <person name="Branco S."/>
            <person name="Kuo A."/>
            <person name="LaButti K."/>
            <person name="Lipzen A."/>
            <person name="Andreopoulos W."/>
            <person name="Pangilinan J."/>
            <person name="Riley R."/>
            <person name="Hundley H."/>
            <person name="Na H."/>
            <person name="Barry K."/>
            <person name="Grigoriev I.V."/>
            <person name="Stajich J.E."/>
            <person name="Kennedy P.G."/>
        </authorList>
    </citation>
    <scope>NUCLEOTIDE SEQUENCE</scope>
    <source>
        <strain evidence="1">FC423</strain>
    </source>
</reference>
<gene>
    <name evidence="1" type="ORF">F5147DRAFT_840366</name>
</gene>
<dbReference type="OrthoDB" id="3165318at2759"/>
<protein>
    <submittedName>
        <fullName evidence="1">Uncharacterized protein</fullName>
    </submittedName>
</protein>
<accession>A0A9P7EXL0</accession>